<feature type="transmembrane region" description="Helical" evidence="1">
    <location>
        <begin position="124"/>
        <end position="152"/>
    </location>
</feature>
<keyword evidence="1" id="KW-1133">Transmembrane helix</keyword>
<name>A0A0K1QBM9_9BACT</name>
<dbReference type="Proteomes" id="UP000064967">
    <property type="component" value="Chromosome"/>
</dbReference>
<dbReference type="AlphaFoldDB" id="A0A0K1QBM9"/>
<keyword evidence="3" id="KW-1185">Reference proteome</keyword>
<dbReference type="STRING" id="1391654.AKJ09_09801"/>
<feature type="transmembrane region" description="Helical" evidence="1">
    <location>
        <begin position="28"/>
        <end position="49"/>
    </location>
</feature>
<proteinExistence type="predicted"/>
<dbReference type="EMBL" id="CP012333">
    <property type="protein sequence ID" value="AKV03138.1"/>
    <property type="molecule type" value="Genomic_DNA"/>
</dbReference>
<feature type="transmembrane region" description="Helical" evidence="1">
    <location>
        <begin position="93"/>
        <end position="112"/>
    </location>
</feature>
<keyword evidence="1" id="KW-0472">Membrane</keyword>
<protein>
    <submittedName>
        <fullName evidence="2">Uncharacterized protein</fullName>
    </submittedName>
</protein>
<dbReference type="RefSeq" id="WP_146653952.1">
    <property type="nucleotide sequence ID" value="NZ_CP012333.1"/>
</dbReference>
<keyword evidence="1" id="KW-0812">Transmembrane</keyword>
<evidence type="ECO:0000313" key="3">
    <source>
        <dbReference type="Proteomes" id="UP000064967"/>
    </source>
</evidence>
<evidence type="ECO:0000313" key="2">
    <source>
        <dbReference type="EMBL" id="AKV03138.1"/>
    </source>
</evidence>
<reference evidence="2 3" key="1">
    <citation type="submission" date="2015-08" db="EMBL/GenBank/DDBJ databases">
        <authorList>
            <person name="Babu N.S."/>
            <person name="Beckwith C.J."/>
            <person name="Beseler K.G."/>
            <person name="Brison A."/>
            <person name="Carone J.V."/>
            <person name="Caskin T.P."/>
            <person name="Diamond M."/>
            <person name="Durham M.E."/>
            <person name="Foxe J.M."/>
            <person name="Go M."/>
            <person name="Henderson B.A."/>
            <person name="Jones I.B."/>
            <person name="McGettigan J.A."/>
            <person name="Micheletti S.J."/>
            <person name="Nasrallah M.E."/>
            <person name="Ortiz D."/>
            <person name="Piller C.R."/>
            <person name="Privatt S.R."/>
            <person name="Schneider S.L."/>
            <person name="Sharp S."/>
            <person name="Smith T.C."/>
            <person name="Stanton J.D."/>
            <person name="Ullery H.E."/>
            <person name="Wilson R.J."/>
            <person name="Serrano M.G."/>
            <person name="Buck G."/>
            <person name="Lee V."/>
            <person name="Wang Y."/>
            <person name="Carvalho R."/>
            <person name="Voegtly L."/>
            <person name="Shi R."/>
            <person name="Duckworth R."/>
            <person name="Johnson A."/>
            <person name="Loviza R."/>
            <person name="Walstead R."/>
            <person name="Shah Z."/>
            <person name="Kiflezghi M."/>
            <person name="Wade K."/>
            <person name="Ball S.L."/>
            <person name="Bradley K.W."/>
            <person name="Asai D.J."/>
            <person name="Bowman C.A."/>
            <person name="Russell D.A."/>
            <person name="Pope W.H."/>
            <person name="Jacobs-Sera D."/>
            <person name="Hendrix R.W."/>
            <person name="Hatfull G.F."/>
        </authorList>
    </citation>
    <scope>NUCLEOTIDE SEQUENCE [LARGE SCALE GENOMIC DNA]</scope>
    <source>
        <strain evidence="2 3">DSM 27648</strain>
    </source>
</reference>
<accession>A0A0K1QBM9</accession>
<sequence length="180" mass="18435">MSSSPDGTGASSKFGRSRRWLRGDVRPYAFGAAVVVVAMGGIGFLPLFGGPGYEHSLATGLVAPSAAAIATALDASGSRDESRTPLQSVGRGVLAGIVYAGLSLLTALFHAARVGICELWGALLYFALNAGLGAIVGGVWGAFVGELVSALVRRGHVTRRRRRKVLSVLLSLGGRSPASS</sequence>
<dbReference type="KEGG" id="llu:AKJ09_09801"/>
<evidence type="ECO:0000256" key="1">
    <source>
        <dbReference type="SAM" id="Phobius"/>
    </source>
</evidence>
<gene>
    <name evidence="2" type="ORF">AKJ09_09801</name>
</gene>
<organism evidence="2 3">
    <name type="scientific">Labilithrix luteola</name>
    <dbReference type="NCBI Taxonomy" id="1391654"/>
    <lineage>
        <taxon>Bacteria</taxon>
        <taxon>Pseudomonadati</taxon>
        <taxon>Myxococcota</taxon>
        <taxon>Polyangia</taxon>
        <taxon>Polyangiales</taxon>
        <taxon>Labilitrichaceae</taxon>
        <taxon>Labilithrix</taxon>
    </lineage>
</organism>